<sequence>MCYCSCEGRSEKCTEILALEYCIIYTRLYIQEILLLFNSIIILLFFYMIFEEIKNRKLITIKFISRVSIYKKDFYLRI</sequence>
<comment type="caution">
    <text evidence="2">The sequence shown here is derived from an EMBL/GenBank/DDBJ whole genome shotgun (WGS) entry which is preliminary data.</text>
</comment>
<protein>
    <submittedName>
        <fullName evidence="2">Uncharacterized protein</fullName>
    </submittedName>
</protein>
<organism evidence="2 3">
    <name type="scientific">Blepharisma stoltei</name>
    <dbReference type="NCBI Taxonomy" id="1481888"/>
    <lineage>
        <taxon>Eukaryota</taxon>
        <taxon>Sar</taxon>
        <taxon>Alveolata</taxon>
        <taxon>Ciliophora</taxon>
        <taxon>Postciliodesmatophora</taxon>
        <taxon>Heterotrichea</taxon>
        <taxon>Heterotrichida</taxon>
        <taxon>Blepharismidae</taxon>
        <taxon>Blepharisma</taxon>
    </lineage>
</organism>
<evidence type="ECO:0000256" key="1">
    <source>
        <dbReference type="SAM" id="Phobius"/>
    </source>
</evidence>
<accession>A0AAU9J174</accession>
<evidence type="ECO:0000313" key="2">
    <source>
        <dbReference type="EMBL" id="CAG9319704.1"/>
    </source>
</evidence>
<keyword evidence="1" id="KW-0472">Membrane</keyword>
<gene>
    <name evidence="2" type="ORF">BSTOLATCC_MIC24374</name>
</gene>
<reference evidence="2" key="1">
    <citation type="submission" date="2021-09" db="EMBL/GenBank/DDBJ databases">
        <authorList>
            <consortium name="AG Swart"/>
            <person name="Singh M."/>
            <person name="Singh A."/>
            <person name="Seah K."/>
            <person name="Emmerich C."/>
        </authorList>
    </citation>
    <scope>NUCLEOTIDE SEQUENCE</scope>
    <source>
        <strain evidence="2">ATCC30299</strain>
    </source>
</reference>
<proteinExistence type="predicted"/>
<keyword evidence="1" id="KW-1133">Transmembrane helix</keyword>
<dbReference type="EMBL" id="CAJZBQ010000023">
    <property type="protein sequence ID" value="CAG9319704.1"/>
    <property type="molecule type" value="Genomic_DNA"/>
</dbReference>
<dbReference type="Proteomes" id="UP001162131">
    <property type="component" value="Unassembled WGS sequence"/>
</dbReference>
<feature type="transmembrane region" description="Helical" evidence="1">
    <location>
        <begin position="28"/>
        <end position="50"/>
    </location>
</feature>
<name>A0AAU9J174_9CILI</name>
<evidence type="ECO:0000313" key="3">
    <source>
        <dbReference type="Proteomes" id="UP001162131"/>
    </source>
</evidence>
<keyword evidence="3" id="KW-1185">Reference proteome</keyword>
<keyword evidence="1" id="KW-0812">Transmembrane</keyword>
<dbReference type="AlphaFoldDB" id="A0AAU9J174"/>